<dbReference type="KEGG" id="ccal:108632913"/>
<feature type="compositionally biased region" description="Polar residues" evidence="1">
    <location>
        <begin position="240"/>
        <end position="261"/>
    </location>
</feature>
<keyword evidence="2" id="KW-1185">Reference proteome</keyword>
<feature type="region of interest" description="Disordered" evidence="1">
    <location>
        <begin position="286"/>
        <end position="346"/>
    </location>
</feature>
<name>A0AAJ7JGX9_9HYME</name>
<feature type="region of interest" description="Disordered" evidence="1">
    <location>
        <begin position="240"/>
        <end position="274"/>
    </location>
</feature>
<gene>
    <name evidence="3" type="primary">LOC108632913</name>
</gene>
<accession>A0AAJ7JGX9</accession>
<evidence type="ECO:0000256" key="1">
    <source>
        <dbReference type="SAM" id="MobiDB-lite"/>
    </source>
</evidence>
<dbReference type="GeneID" id="108632913"/>
<dbReference type="Proteomes" id="UP000694925">
    <property type="component" value="Unplaced"/>
</dbReference>
<evidence type="ECO:0000313" key="2">
    <source>
        <dbReference type="Proteomes" id="UP000694925"/>
    </source>
</evidence>
<sequence length="477" mass="54950">MGDSLNERIDNLRRRSKILLARVEENSKRVKDEIKRFYSQDLILRESCRKSEKRPSKANVQSWKLRNDSSGVGGALGFEHFRNSSESLASMPNAKRVLTSSKKCHEHQCCTQLVHRTAVKECYCNPEVKRIQSKPARVRRKQYSPCKRCKSHTAVPAIVIEDNSEKPALTSPISCETLRRVKKIDYTPRSQFLRNVKSKVSFLHYGTGDCPETCYKSRYYHELMSRRDDREDDYTYRLKQSSPNHLTVPDNSETGEYSNLGNLERKSSKGVQVSLNPKVIKKTLTSKTSVPDVKKTESSSKLAPKSKNAESQYSERDRQTRSKTSFDGENRDLENARVNKPTKETEILSEREVRELKKFRELNYFDTHGSSQALGSSKSTGSLEQYLLNDRLFPEPARCVHRKNLVVTMPACVTTQWKRMHYFPRYIVRQEKSDFNVNQKKKRCQACPLTGHAVDLGITKIRAPLSSLALKYQKRLP</sequence>
<evidence type="ECO:0000313" key="3">
    <source>
        <dbReference type="RefSeq" id="XP_017893278.1"/>
    </source>
</evidence>
<organism evidence="2 3">
    <name type="scientific">Ceratina calcarata</name>
    <dbReference type="NCBI Taxonomy" id="156304"/>
    <lineage>
        <taxon>Eukaryota</taxon>
        <taxon>Metazoa</taxon>
        <taxon>Ecdysozoa</taxon>
        <taxon>Arthropoda</taxon>
        <taxon>Hexapoda</taxon>
        <taxon>Insecta</taxon>
        <taxon>Pterygota</taxon>
        <taxon>Neoptera</taxon>
        <taxon>Endopterygota</taxon>
        <taxon>Hymenoptera</taxon>
        <taxon>Apocrita</taxon>
        <taxon>Aculeata</taxon>
        <taxon>Apoidea</taxon>
        <taxon>Anthophila</taxon>
        <taxon>Apidae</taxon>
        <taxon>Ceratina</taxon>
        <taxon>Zadontomerus</taxon>
    </lineage>
</organism>
<protein>
    <submittedName>
        <fullName evidence="3">Uncharacterized protein LOC108632913</fullName>
    </submittedName>
</protein>
<dbReference type="RefSeq" id="XP_017893278.1">
    <property type="nucleotide sequence ID" value="XM_018037789.2"/>
</dbReference>
<reference evidence="3" key="1">
    <citation type="submission" date="2025-08" db="UniProtKB">
        <authorList>
            <consortium name="RefSeq"/>
        </authorList>
    </citation>
    <scope>IDENTIFICATION</scope>
    <source>
        <tissue evidence="3">Whole body</tissue>
    </source>
</reference>
<proteinExistence type="predicted"/>
<feature type="compositionally biased region" description="Basic and acidic residues" evidence="1">
    <location>
        <begin position="313"/>
        <end position="346"/>
    </location>
</feature>
<dbReference type="AlphaFoldDB" id="A0AAJ7JGX9"/>